<name>A0A1Q9C1P6_SYMMI</name>
<dbReference type="PANTHER" id="PTHR46566">
    <property type="entry name" value="1-PHOSPHOFRUCTOKINASE-RELATED"/>
    <property type="match status" value="1"/>
</dbReference>
<keyword evidence="3" id="KW-0808">Transferase</keyword>
<feature type="transmembrane region" description="Helical" evidence="1">
    <location>
        <begin position="691"/>
        <end position="710"/>
    </location>
</feature>
<gene>
    <name evidence="3" type="primary">lacC</name>
    <name evidence="3" type="ORF">AK812_SmicGene43168</name>
</gene>
<dbReference type="EMBL" id="LSRX01001904">
    <property type="protein sequence ID" value="OLP76844.1"/>
    <property type="molecule type" value="Genomic_DNA"/>
</dbReference>
<feature type="transmembrane region" description="Helical" evidence="1">
    <location>
        <begin position="526"/>
        <end position="548"/>
    </location>
</feature>
<accession>A0A1Q9C1P6</accession>
<evidence type="ECO:0000313" key="4">
    <source>
        <dbReference type="Proteomes" id="UP000186817"/>
    </source>
</evidence>
<evidence type="ECO:0000313" key="3">
    <source>
        <dbReference type="EMBL" id="OLP76844.1"/>
    </source>
</evidence>
<dbReference type="GO" id="GO:0016301">
    <property type="term" value="F:kinase activity"/>
    <property type="evidence" value="ECO:0007669"/>
    <property type="project" value="UniProtKB-KW"/>
</dbReference>
<evidence type="ECO:0000256" key="1">
    <source>
        <dbReference type="SAM" id="Phobius"/>
    </source>
</evidence>
<keyword evidence="4" id="KW-1185">Reference proteome</keyword>
<feature type="domain" description="Carbohydrate kinase PfkB" evidence="2">
    <location>
        <begin position="144"/>
        <end position="432"/>
    </location>
</feature>
<proteinExistence type="predicted"/>
<reference evidence="3 4" key="1">
    <citation type="submission" date="2016-02" db="EMBL/GenBank/DDBJ databases">
        <title>Genome analysis of coral dinoflagellate symbionts highlights evolutionary adaptations to a symbiotic lifestyle.</title>
        <authorList>
            <person name="Aranda M."/>
            <person name="Li Y."/>
            <person name="Liew Y.J."/>
            <person name="Baumgarten S."/>
            <person name="Simakov O."/>
            <person name="Wilson M."/>
            <person name="Piel J."/>
            <person name="Ashoor H."/>
            <person name="Bougouffa S."/>
            <person name="Bajic V.B."/>
            <person name="Ryu T."/>
            <person name="Ravasi T."/>
            <person name="Bayer T."/>
            <person name="Micklem G."/>
            <person name="Kim H."/>
            <person name="Bhak J."/>
            <person name="Lajeunesse T.C."/>
            <person name="Voolstra C.R."/>
        </authorList>
    </citation>
    <scope>NUCLEOTIDE SEQUENCE [LARGE SCALE GENOMIC DNA]</scope>
    <source>
        <strain evidence="3 4">CCMP2467</strain>
    </source>
</reference>
<keyword evidence="3" id="KW-0418">Kinase</keyword>
<comment type="caution">
    <text evidence="3">The sequence shown here is derived from an EMBL/GenBank/DDBJ whole genome shotgun (WGS) entry which is preliminary data.</text>
</comment>
<keyword evidence="1" id="KW-1133">Transmembrane helix</keyword>
<sequence>MIFHTALALYIPRVQLRDTSGVCQSRWLATATSKCLRDRLSDKSFNHSSSLLAAKACQALAEKEIQAFGQLKEQSEHSEMGPLSFRCRCQAKLSRLFLGLALATLWFRVPAPAMSEPPSPAGLLVLGLNPGLQTILRLRDLDLGQVNRAEAAITGVGGKGQNAAKAAKVVLRLRPESSCPVTVCQFLGGSTGEEVKRLLSQQGIHDITTQTGAATRQLVTLVDYAASGGNPVVTELVAPSQPIEEAAAQELLARITDAASSFRGILLMGTWPNGTTSRLYQAAAEAKATGALCVLDAVKPVQDIEDLLASGNIDIYKVNAVELCTLMGAQGLREGEVGESQVREAVSKMFDKYPGVKHAAITAGPQAAFLFSRDSAVRYDIPKVDCLNPIGAGDTVAGVLMASWCSGLAQDFEEAMLYGLASATAKVKEEGEGGKFDIEAMLTIKKAISMMRTKKELPAALECNARSEEQLLCAEEREPAETWEQSASSFSPQALGADLAKEVAGVSFMQEGIERADALPRHLHKVLMDSMVSVPMFLALFTLVMLWARCTVALTNREQKEPSTPSAVDAWCVQGAEAECDGKWLCHELIVPRNSRCAVTVPRMLKEGPWTAVVSDKMGQCMFKVCTTEVSPVHPALKMHGPRTILHTAPADDEDAVLLAVHEQEPCDLRIAGTRPPRDQERCLPVQVPKAAIAFLAFLAVFAAGVILAIKLRPAGYGEDTFTDPSLRHSSNLDEATEGINRKASRPENMCKNCKPCADQLSCVRIVDDFFRNAAKGQLGLFRTYQQSLYAGDCANCDLAGDFDSLTKRCDVYDNAVAAIYLTQRGNYEAAQGILNVFLRLLYPTEYGNIYPEELFASAPSGLTVRLLAASYDCDMLAEASSYASPTVVDKAVDSGNNAWAALALAHFASVTGQGCYGTAANDILEAISAAGTCNDDFGGFLARLPPTRVHQRATEHQIDIFALAGMLGNAELQERASRFIQKMHGRHEAYPDAYALGTGAQVRCDTGRSHYDLVPTDAQFWSFLAEADPNHGAVGSAISFSIYSDWLWDTDVDKLSGKEPPAHLHGTKFTSKGFGIQWEETAGAAMALAHFLYRHSDGSDADFILQLKYRLNASRLSLRTLLQTYGAVPASVRGGNGQQYTLHDSYGPFPGGSDTGMGFSYLRMIHTASTAWTGLLMLYQTTEEDTVFEAANPMLISANAAVPLGGTECLPLQEPPAAAISTRECVLRAQGLQLNIARQDGAVLAACQISLEGDGSCQILKSSSESPFATLEWEALQARGWFRWKSAGPGGFVLRSRLGALLQVTGGLEGLDGRLYVQDARKRSVAEATLCRGGGSLPDTLHVQVVSPGATDLGLVLAVLLAVDRLQASSSSQ</sequence>
<protein>
    <submittedName>
        <fullName evidence="3">Tagatose-6-phosphate kinase</fullName>
    </submittedName>
</protein>
<dbReference type="Proteomes" id="UP000186817">
    <property type="component" value="Unassembled WGS sequence"/>
</dbReference>
<organism evidence="3 4">
    <name type="scientific">Symbiodinium microadriaticum</name>
    <name type="common">Dinoflagellate</name>
    <name type="synonym">Zooxanthella microadriatica</name>
    <dbReference type="NCBI Taxonomy" id="2951"/>
    <lineage>
        <taxon>Eukaryota</taxon>
        <taxon>Sar</taxon>
        <taxon>Alveolata</taxon>
        <taxon>Dinophyceae</taxon>
        <taxon>Suessiales</taxon>
        <taxon>Symbiodiniaceae</taxon>
        <taxon>Symbiodinium</taxon>
    </lineage>
</organism>
<evidence type="ECO:0000259" key="2">
    <source>
        <dbReference type="Pfam" id="PF00294"/>
    </source>
</evidence>
<dbReference type="OrthoDB" id="420938at2759"/>
<dbReference type="PANTHER" id="PTHR46566:SF2">
    <property type="entry name" value="ATP-DEPENDENT 6-PHOSPHOFRUCTOKINASE ISOZYME 2"/>
    <property type="match status" value="1"/>
</dbReference>
<dbReference type="Pfam" id="PF00294">
    <property type="entry name" value="PfkB"/>
    <property type="match status" value="1"/>
</dbReference>
<dbReference type="InterPro" id="IPR029056">
    <property type="entry name" value="Ribokinase-like"/>
</dbReference>
<dbReference type="SUPFAM" id="SSF53613">
    <property type="entry name" value="Ribokinase-like"/>
    <property type="match status" value="1"/>
</dbReference>
<dbReference type="InterPro" id="IPR011611">
    <property type="entry name" value="PfkB_dom"/>
</dbReference>
<keyword evidence="1" id="KW-0472">Membrane</keyword>
<keyword evidence="1" id="KW-0812">Transmembrane</keyword>
<dbReference type="Gene3D" id="3.40.1190.20">
    <property type="match status" value="1"/>
</dbReference>